<keyword evidence="4" id="KW-1185">Reference proteome</keyword>
<dbReference type="Pfam" id="PF08327">
    <property type="entry name" value="AHSA1"/>
    <property type="match status" value="1"/>
</dbReference>
<reference evidence="4" key="1">
    <citation type="submission" date="2017-05" db="EMBL/GenBank/DDBJ databases">
        <title>Complete and WGS of Bordetella genogroups.</title>
        <authorList>
            <person name="Spilker T."/>
            <person name="Lipuma J."/>
        </authorList>
    </citation>
    <scope>NUCLEOTIDE SEQUENCE [LARGE SCALE GENOMIC DNA]</scope>
    <source>
        <strain evidence="4">AU8856</strain>
    </source>
</reference>
<evidence type="ECO:0000259" key="2">
    <source>
        <dbReference type="Pfam" id="PF08327"/>
    </source>
</evidence>
<sequence>MSSRESYEPGPAGGAEIHKDGEKWTLVVVRDLRHPPDKVWRAITEPEHLRAWAPFDSDRSLGAMGTAQLSTVGTPAPHITETQVKRAEAPKVLQYSWGGNDMRWELEPLAGGGTRLTLWHNIDRGFISMGAAGWHICLDVLDRFLAGRPIGRLVGPDALKFGGWQRLNAEYAKQFGIEPPSWPPKTAA</sequence>
<evidence type="ECO:0000313" key="3">
    <source>
        <dbReference type="EMBL" id="OZI60517.1"/>
    </source>
</evidence>
<dbReference type="EMBL" id="NEVS01000004">
    <property type="protein sequence ID" value="OZI60517.1"/>
    <property type="molecule type" value="Genomic_DNA"/>
</dbReference>
<dbReference type="InterPro" id="IPR013538">
    <property type="entry name" value="ASHA1/2-like_C"/>
</dbReference>
<organism evidence="3 4">
    <name type="scientific">Bordetella genomosp. 11</name>
    <dbReference type="NCBI Taxonomy" id="1416808"/>
    <lineage>
        <taxon>Bacteria</taxon>
        <taxon>Pseudomonadati</taxon>
        <taxon>Pseudomonadota</taxon>
        <taxon>Betaproteobacteria</taxon>
        <taxon>Burkholderiales</taxon>
        <taxon>Alcaligenaceae</taxon>
        <taxon>Bordetella</taxon>
    </lineage>
</organism>
<accession>A0A261UG61</accession>
<feature type="domain" description="Activator of Hsp90 ATPase homologue 1/2-like C-terminal" evidence="2">
    <location>
        <begin position="34"/>
        <end position="145"/>
    </location>
</feature>
<dbReference type="Gene3D" id="3.30.530.20">
    <property type="match status" value="1"/>
</dbReference>
<evidence type="ECO:0000313" key="4">
    <source>
        <dbReference type="Proteomes" id="UP000215767"/>
    </source>
</evidence>
<proteinExistence type="inferred from homology"/>
<dbReference type="CDD" id="cd08899">
    <property type="entry name" value="SRPBCC_CalC_Aha1-like_6"/>
    <property type="match status" value="1"/>
</dbReference>
<dbReference type="AlphaFoldDB" id="A0A261UG61"/>
<dbReference type="InterPro" id="IPR023393">
    <property type="entry name" value="START-like_dom_sf"/>
</dbReference>
<gene>
    <name evidence="3" type="ORF">CAL28_13960</name>
</gene>
<dbReference type="SUPFAM" id="SSF55961">
    <property type="entry name" value="Bet v1-like"/>
    <property type="match status" value="1"/>
</dbReference>
<comment type="caution">
    <text evidence="3">The sequence shown here is derived from an EMBL/GenBank/DDBJ whole genome shotgun (WGS) entry which is preliminary data.</text>
</comment>
<dbReference type="Proteomes" id="UP000215767">
    <property type="component" value="Unassembled WGS sequence"/>
</dbReference>
<comment type="similarity">
    <text evidence="1">Belongs to the AHA1 family.</text>
</comment>
<name>A0A261UG61_9BORD</name>
<dbReference type="OrthoDB" id="9803476at2"/>
<protein>
    <submittedName>
        <fullName evidence="3">Polyketide cyclase</fullName>
    </submittedName>
</protein>
<evidence type="ECO:0000256" key="1">
    <source>
        <dbReference type="ARBA" id="ARBA00006817"/>
    </source>
</evidence>
<dbReference type="RefSeq" id="WP_094841930.1">
    <property type="nucleotide sequence ID" value="NZ_NEVS01000004.1"/>
</dbReference>